<dbReference type="EMBL" id="SJPK01000002">
    <property type="protein sequence ID" value="TWT74325.1"/>
    <property type="molecule type" value="Genomic_DNA"/>
</dbReference>
<name>A0A5C5YHM5_9BACT</name>
<reference evidence="3 4" key="1">
    <citation type="submission" date="2019-02" db="EMBL/GenBank/DDBJ databases">
        <title>Deep-cultivation of Planctomycetes and their phenomic and genomic characterization uncovers novel biology.</title>
        <authorList>
            <person name="Wiegand S."/>
            <person name="Jogler M."/>
            <person name="Boedeker C."/>
            <person name="Pinto D."/>
            <person name="Vollmers J."/>
            <person name="Rivas-Marin E."/>
            <person name="Kohn T."/>
            <person name="Peeters S.H."/>
            <person name="Heuer A."/>
            <person name="Rast P."/>
            <person name="Oberbeckmann S."/>
            <person name="Bunk B."/>
            <person name="Jeske O."/>
            <person name="Meyerdierks A."/>
            <person name="Storesund J.E."/>
            <person name="Kallscheuer N."/>
            <person name="Luecker S."/>
            <person name="Lage O.M."/>
            <person name="Pohl T."/>
            <person name="Merkel B.J."/>
            <person name="Hornburger P."/>
            <person name="Mueller R.-W."/>
            <person name="Bruemmer F."/>
            <person name="Labrenz M."/>
            <person name="Spormann A.M."/>
            <person name="Op Den Camp H."/>
            <person name="Overmann J."/>
            <person name="Amann R."/>
            <person name="Jetten M.S.M."/>
            <person name="Mascher T."/>
            <person name="Medema M.H."/>
            <person name="Devos D.P."/>
            <person name="Kaster A.-K."/>
            <person name="Ovreas L."/>
            <person name="Rohde M."/>
            <person name="Galperin M.Y."/>
            <person name="Jogler C."/>
        </authorList>
    </citation>
    <scope>NUCLEOTIDE SEQUENCE [LARGE SCALE GENOMIC DNA]</scope>
    <source>
        <strain evidence="3 4">CA85</strain>
    </source>
</reference>
<dbReference type="RefSeq" id="WP_146390316.1">
    <property type="nucleotide sequence ID" value="NZ_SJPK01000002.1"/>
</dbReference>
<accession>A0A5C5YHM5</accession>
<protein>
    <recommendedName>
        <fullName evidence="5">Transmembrane protein</fullName>
    </recommendedName>
</protein>
<evidence type="ECO:0008006" key="5">
    <source>
        <dbReference type="Google" id="ProtNLM"/>
    </source>
</evidence>
<dbReference type="OrthoDB" id="264874at2"/>
<gene>
    <name evidence="3" type="ORF">CA85_12130</name>
</gene>
<evidence type="ECO:0000313" key="3">
    <source>
        <dbReference type="EMBL" id="TWT74325.1"/>
    </source>
</evidence>
<comment type="caution">
    <text evidence="3">The sequence shown here is derived from an EMBL/GenBank/DDBJ whole genome shotgun (WGS) entry which is preliminary data.</text>
</comment>
<dbReference type="Proteomes" id="UP000318053">
    <property type="component" value="Unassembled WGS sequence"/>
</dbReference>
<feature type="region of interest" description="Disordered" evidence="1">
    <location>
        <begin position="142"/>
        <end position="161"/>
    </location>
</feature>
<keyword evidence="2" id="KW-0812">Transmembrane</keyword>
<organism evidence="3 4">
    <name type="scientific">Allorhodopirellula solitaria</name>
    <dbReference type="NCBI Taxonomy" id="2527987"/>
    <lineage>
        <taxon>Bacteria</taxon>
        <taxon>Pseudomonadati</taxon>
        <taxon>Planctomycetota</taxon>
        <taxon>Planctomycetia</taxon>
        <taxon>Pirellulales</taxon>
        <taxon>Pirellulaceae</taxon>
        <taxon>Allorhodopirellula</taxon>
    </lineage>
</organism>
<feature type="compositionally biased region" description="Polar residues" evidence="1">
    <location>
        <begin position="15"/>
        <end position="28"/>
    </location>
</feature>
<keyword evidence="2" id="KW-0472">Membrane</keyword>
<feature type="region of interest" description="Disordered" evidence="1">
    <location>
        <begin position="1"/>
        <end position="31"/>
    </location>
</feature>
<evidence type="ECO:0000256" key="2">
    <source>
        <dbReference type="SAM" id="Phobius"/>
    </source>
</evidence>
<keyword evidence="2" id="KW-1133">Transmembrane helix</keyword>
<evidence type="ECO:0000256" key="1">
    <source>
        <dbReference type="SAM" id="MobiDB-lite"/>
    </source>
</evidence>
<keyword evidence="4" id="KW-1185">Reference proteome</keyword>
<evidence type="ECO:0000313" key="4">
    <source>
        <dbReference type="Proteomes" id="UP000318053"/>
    </source>
</evidence>
<dbReference type="AlphaFoldDB" id="A0A5C5YHM5"/>
<feature type="transmembrane region" description="Helical" evidence="2">
    <location>
        <begin position="46"/>
        <end position="68"/>
    </location>
</feature>
<sequence>MPTSTEPATRETPGPQETSTPQETSQRISPHDVVDMRPSRFDLTSGFFLTLILFLGVIVSLLFLLWTLHRWSSQSEIRHSPPVRTTFVDAGKSGSANDFDVPSEYEVQELTAPSVHESLIAATHAAGPTAASLEEIANRRENLGTSGHSGPVGAESHADASTGPGIIPRFERWQLNFAAPDRAAYAAQLDYFEMELGVLGGGIQGIDMASNLSTDPRAQRRDDTQNETRLYFMWTKPNRLSGFEHAMLEQAGIEFQGRIVVRFIPSSLENELAVVELKYAIQAGHESVADIAKTVFQSVSVADGFEFQVVDQRYR</sequence>
<proteinExistence type="predicted"/>